<feature type="transmembrane region" description="Helical" evidence="1">
    <location>
        <begin position="46"/>
        <end position="67"/>
    </location>
</feature>
<dbReference type="EMBL" id="DNNA01000153">
    <property type="protein sequence ID" value="HBC34574.1"/>
    <property type="molecule type" value="Genomic_DNA"/>
</dbReference>
<keyword evidence="1" id="KW-0812">Transmembrane</keyword>
<evidence type="ECO:0000313" key="5">
    <source>
        <dbReference type="Proteomes" id="UP000683442"/>
    </source>
</evidence>
<evidence type="ECO:0000313" key="2">
    <source>
        <dbReference type="EMBL" id="HBC34574.1"/>
    </source>
</evidence>
<evidence type="ECO:0000313" key="3">
    <source>
        <dbReference type="EMBL" id="QWV12791.1"/>
    </source>
</evidence>
<reference evidence="3 5" key="2">
    <citation type="submission" date="2021-06" db="EMBL/GenBank/DDBJ databases">
        <title>Microbial metabolic specificity influences pelagic lipid remineralization.</title>
        <authorList>
            <person name="Behrendt L."/>
            <person name="Hunter J.E."/>
            <person name="Alcolombri U."/>
            <person name="Smriga S."/>
            <person name="Mincer T."/>
            <person name="Lowenstein D.P."/>
            <person name="Peaudecerf F.J."/>
            <person name="Fernandez V.I."/>
            <person name="Fredricks H."/>
            <person name="Almblad H."/>
            <person name="Harrison J.J."/>
            <person name="Stocker R."/>
            <person name="Van Mooy B.A.S."/>
        </authorList>
    </citation>
    <scope>NUCLEOTIDE SEQUENCE [LARGE SCALE GENOMIC DNA]</scope>
    <source>
        <strain evidence="3 5">HP15-B</strain>
    </source>
</reference>
<keyword evidence="1" id="KW-0472">Membrane</keyword>
<protein>
    <submittedName>
        <fullName evidence="2">Uncharacterized protein</fullName>
    </submittedName>
</protein>
<sequence>MRSRKDDRRIQRFLALSALILLTPWILIAGLLAMENVQDGVLGNGGLQVALIGIIGAVFGALVFWVIPNWKARRSNR</sequence>
<proteinExistence type="predicted"/>
<dbReference type="EMBL" id="CP076686">
    <property type="protein sequence ID" value="QWV12791.1"/>
    <property type="molecule type" value="Genomic_DNA"/>
</dbReference>
<keyword evidence="5" id="KW-1185">Reference proteome</keyword>
<feature type="transmembrane region" description="Helical" evidence="1">
    <location>
        <begin position="12"/>
        <end position="34"/>
    </location>
</feature>
<dbReference type="Proteomes" id="UP000683442">
    <property type="component" value="Chromosome"/>
</dbReference>
<dbReference type="AlphaFoldDB" id="A0A349T036"/>
<organism evidence="2 4">
    <name type="scientific">Marinobacter adhaerens</name>
    <dbReference type="NCBI Taxonomy" id="1033846"/>
    <lineage>
        <taxon>Bacteria</taxon>
        <taxon>Pseudomonadati</taxon>
        <taxon>Pseudomonadota</taxon>
        <taxon>Gammaproteobacteria</taxon>
        <taxon>Pseudomonadales</taxon>
        <taxon>Marinobacteraceae</taxon>
        <taxon>Marinobacter</taxon>
    </lineage>
</organism>
<name>A0A349T036_9GAMM</name>
<gene>
    <name evidence="2" type="ORF">DC045_09690</name>
    <name evidence="3" type="ORF">KQ249_19340</name>
</gene>
<evidence type="ECO:0000313" key="4">
    <source>
        <dbReference type="Proteomes" id="UP000263489"/>
    </source>
</evidence>
<evidence type="ECO:0000256" key="1">
    <source>
        <dbReference type="SAM" id="Phobius"/>
    </source>
</evidence>
<reference evidence="2 4" key="1">
    <citation type="journal article" date="2018" name="Nat. Biotechnol.">
        <title>A standardized bacterial taxonomy based on genome phylogeny substantially revises the tree of life.</title>
        <authorList>
            <person name="Parks D.H."/>
            <person name="Chuvochina M."/>
            <person name="Waite D.W."/>
            <person name="Rinke C."/>
            <person name="Skarshewski A."/>
            <person name="Chaumeil P.A."/>
            <person name="Hugenholtz P."/>
        </authorList>
    </citation>
    <scope>NUCLEOTIDE SEQUENCE [LARGE SCALE GENOMIC DNA]</scope>
    <source>
        <strain evidence="2">UBA9380</strain>
    </source>
</reference>
<keyword evidence="1" id="KW-1133">Transmembrane helix</keyword>
<dbReference type="GeneID" id="78561623"/>
<accession>A0A349T036</accession>
<dbReference type="RefSeq" id="WP_014578277.1">
    <property type="nucleotide sequence ID" value="NZ_CBDDHG010000001.1"/>
</dbReference>
<dbReference type="Proteomes" id="UP000263489">
    <property type="component" value="Unassembled WGS sequence"/>
</dbReference>